<gene>
    <name evidence="1" type="ORF">B0J13DRAFT_273456</name>
</gene>
<dbReference type="EMBL" id="JAGMUU010000059">
    <property type="protein sequence ID" value="KAH7110976.1"/>
    <property type="molecule type" value="Genomic_DNA"/>
</dbReference>
<evidence type="ECO:0000313" key="2">
    <source>
        <dbReference type="Proteomes" id="UP000717696"/>
    </source>
</evidence>
<dbReference type="Proteomes" id="UP000717696">
    <property type="component" value="Unassembled WGS sequence"/>
</dbReference>
<dbReference type="AlphaFoldDB" id="A0A9P9D1J9"/>
<dbReference type="OrthoDB" id="5105330at2759"/>
<comment type="caution">
    <text evidence="1">The sequence shown here is derived from an EMBL/GenBank/DDBJ whole genome shotgun (WGS) entry which is preliminary data.</text>
</comment>
<proteinExistence type="predicted"/>
<protein>
    <submittedName>
        <fullName evidence="1">Uncharacterized protein</fullName>
    </submittedName>
</protein>
<sequence length="227" mass="24500">MVILVRPPTDAQPMAEMPQWLINPPRGMMEDGANSDSSPETGTGGFRGLWYELSLRLVPGAGRAGRAGEVCDHESLDGTRVVNSLFRVAETIAAWGGGGFPRLLPAGPRLTRSCAARDGSEAPKNGGKPACRGMIGRRGGDGDGRTTASCWCCTHATSVVPLLRDHEAFMTASRALESSEWFKKFSAVTINMCGRRVELHHGQTEELMLPETSYPMLSDQLEITLRA</sequence>
<keyword evidence="2" id="KW-1185">Reference proteome</keyword>
<name>A0A9P9D1J9_9HYPO</name>
<evidence type="ECO:0000313" key="1">
    <source>
        <dbReference type="EMBL" id="KAH7110976.1"/>
    </source>
</evidence>
<organism evidence="1 2">
    <name type="scientific">Dactylonectria estremocensis</name>
    <dbReference type="NCBI Taxonomy" id="1079267"/>
    <lineage>
        <taxon>Eukaryota</taxon>
        <taxon>Fungi</taxon>
        <taxon>Dikarya</taxon>
        <taxon>Ascomycota</taxon>
        <taxon>Pezizomycotina</taxon>
        <taxon>Sordariomycetes</taxon>
        <taxon>Hypocreomycetidae</taxon>
        <taxon>Hypocreales</taxon>
        <taxon>Nectriaceae</taxon>
        <taxon>Dactylonectria</taxon>
    </lineage>
</organism>
<accession>A0A9P9D1J9</accession>
<reference evidence="1" key="1">
    <citation type="journal article" date="2021" name="Nat. Commun.">
        <title>Genetic determinants of endophytism in the Arabidopsis root mycobiome.</title>
        <authorList>
            <person name="Mesny F."/>
            <person name="Miyauchi S."/>
            <person name="Thiergart T."/>
            <person name="Pickel B."/>
            <person name="Atanasova L."/>
            <person name="Karlsson M."/>
            <person name="Huettel B."/>
            <person name="Barry K.W."/>
            <person name="Haridas S."/>
            <person name="Chen C."/>
            <person name="Bauer D."/>
            <person name="Andreopoulos W."/>
            <person name="Pangilinan J."/>
            <person name="LaButti K."/>
            <person name="Riley R."/>
            <person name="Lipzen A."/>
            <person name="Clum A."/>
            <person name="Drula E."/>
            <person name="Henrissat B."/>
            <person name="Kohler A."/>
            <person name="Grigoriev I.V."/>
            <person name="Martin F.M."/>
            <person name="Hacquard S."/>
        </authorList>
    </citation>
    <scope>NUCLEOTIDE SEQUENCE</scope>
    <source>
        <strain evidence="1">MPI-CAGE-AT-0021</strain>
    </source>
</reference>